<organism evidence="2 3">
    <name type="scientific">Anoxybacter fermentans</name>
    <dbReference type="NCBI Taxonomy" id="1323375"/>
    <lineage>
        <taxon>Bacteria</taxon>
        <taxon>Bacillati</taxon>
        <taxon>Bacillota</taxon>
        <taxon>Clostridia</taxon>
        <taxon>Halanaerobiales</taxon>
        <taxon>Anoxybacter</taxon>
    </lineage>
</organism>
<sequence length="265" mass="31754">MRFFCIMIRRFLIISFKKTLEYRFNLISYFCTNLLLFLLQILFWNIIFKKFNGFYGWKIEQLIMLYSYTKIYYNLNWALSSGTFQFWRSINSGELDVFLTKPVNPNWMIVGLRINFMPLFQLGFEITLMFIVLSFMGYQIDILRFIESLIMICLVVYTMNRIYLALNYTAFWIKQANFVVNILTMINPVIRYPITIYPDNIIKFFTYVLPLVFLATYPTLFTSHSITNEDFFQINKTLVLVAITWTIITAYIWRKGLKNYESGRG</sequence>
<feature type="transmembrane region" description="Helical" evidence="1">
    <location>
        <begin position="232"/>
        <end position="253"/>
    </location>
</feature>
<keyword evidence="3" id="KW-1185">Reference proteome</keyword>
<dbReference type="Proteomes" id="UP000267250">
    <property type="component" value="Chromosome"/>
</dbReference>
<dbReference type="OrthoDB" id="9788195at2"/>
<dbReference type="RefSeq" id="WP_127017741.1">
    <property type="nucleotide sequence ID" value="NZ_CP016379.1"/>
</dbReference>
<gene>
    <name evidence="2" type="ORF">BBF96_13900</name>
</gene>
<keyword evidence="1" id="KW-1133">Transmembrane helix</keyword>
<proteinExistence type="predicted"/>
<evidence type="ECO:0008006" key="4">
    <source>
        <dbReference type="Google" id="ProtNLM"/>
    </source>
</evidence>
<dbReference type="Pfam" id="PF06182">
    <property type="entry name" value="ABC2_membrane_6"/>
    <property type="match status" value="1"/>
</dbReference>
<feature type="transmembrane region" description="Helical" evidence="1">
    <location>
        <begin position="202"/>
        <end position="220"/>
    </location>
</feature>
<evidence type="ECO:0000313" key="2">
    <source>
        <dbReference type="EMBL" id="AZR74383.1"/>
    </source>
</evidence>
<keyword evidence="1" id="KW-0812">Transmembrane</keyword>
<dbReference type="PANTHER" id="PTHR36833">
    <property type="entry name" value="SLR0610 PROTEIN-RELATED"/>
    <property type="match status" value="1"/>
</dbReference>
<evidence type="ECO:0000313" key="3">
    <source>
        <dbReference type="Proteomes" id="UP000267250"/>
    </source>
</evidence>
<accession>A0A3Q9HRY0</accession>
<keyword evidence="1" id="KW-0472">Membrane</keyword>
<dbReference type="AlphaFoldDB" id="A0A3Q9HRY0"/>
<feature type="transmembrane region" description="Helical" evidence="1">
    <location>
        <begin position="26"/>
        <end position="47"/>
    </location>
</feature>
<feature type="transmembrane region" description="Helical" evidence="1">
    <location>
        <begin position="172"/>
        <end position="190"/>
    </location>
</feature>
<dbReference type="KEGG" id="aft:BBF96_13900"/>
<dbReference type="EMBL" id="CP016379">
    <property type="protein sequence ID" value="AZR74383.1"/>
    <property type="molecule type" value="Genomic_DNA"/>
</dbReference>
<dbReference type="PANTHER" id="PTHR36833:SF1">
    <property type="entry name" value="INTEGRAL MEMBRANE TRANSPORT PROTEIN"/>
    <property type="match status" value="1"/>
</dbReference>
<protein>
    <recommendedName>
        <fullName evidence="4">ABC transporter permease</fullName>
    </recommendedName>
</protein>
<name>A0A3Q9HRY0_9FIRM</name>
<feature type="transmembrane region" description="Helical" evidence="1">
    <location>
        <begin position="116"/>
        <end position="138"/>
    </location>
</feature>
<dbReference type="InterPro" id="IPR010390">
    <property type="entry name" value="ABC-2_transporter-like"/>
</dbReference>
<evidence type="ECO:0000256" key="1">
    <source>
        <dbReference type="SAM" id="Phobius"/>
    </source>
</evidence>
<feature type="transmembrane region" description="Helical" evidence="1">
    <location>
        <begin position="145"/>
        <end position="166"/>
    </location>
</feature>
<reference evidence="2 3" key="1">
    <citation type="submission" date="2016-07" db="EMBL/GenBank/DDBJ databases">
        <title>Genome and transcriptome analysis of iron-reducing fermentative bacteria Anoxybacter fermentans.</title>
        <authorList>
            <person name="Zeng X."/>
            <person name="Shao Z."/>
        </authorList>
    </citation>
    <scope>NUCLEOTIDE SEQUENCE [LARGE SCALE GENOMIC DNA]</scope>
    <source>
        <strain evidence="2 3">DY22613</strain>
    </source>
</reference>